<dbReference type="OMA" id="RNETIKM"/>
<proteinExistence type="predicted"/>
<evidence type="ECO:0000313" key="2">
    <source>
        <dbReference type="EMBL" id="EFN65403.1"/>
    </source>
</evidence>
<protein>
    <submittedName>
        <fullName evidence="2">Uncharacterized protein</fullName>
    </submittedName>
</protein>
<dbReference type="Proteomes" id="UP000000311">
    <property type="component" value="Unassembled WGS sequence"/>
</dbReference>
<reference evidence="2 3" key="1">
    <citation type="journal article" date="2010" name="Science">
        <title>Genomic comparison of the ants Camponotus floridanus and Harpegnathos saltator.</title>
        <authorList>
            <person name="Bonasio R."/>
            <person name="Zhang G."/>
            <person name="Ye C."/>
            <person name="Mutti N.S."/>
            <person name="Fang X."/>
            <person name="Qin N."/>
            <person name="Donahue G."/>
            <person name="Yang P."/>
            <person name="Li Q."/>
            <person name="Li C."/>
            <person name="Zhang P."/>
            <person name="Huang Z."/>
            <person name="Berger S.L."/>
            <person name="Reinberg D."/>
            <person name="Wang J."/>
            <person name="Liebig J."/>
        </authorList>
    </citation>
    <scope>NUCLEOTIDE SEQUENCE [LARGE SCALE GENOMIC DNA]</scope>
    <source>
        <strain evidence="3">C129</strain>
    </source>
</reference>
<organism evidence="3">
    <name type="scientific">Camponotus floridanus</name>
    <name type="common">Florida carpenter ant</name>
    <dbReference type="NCBI Taxonomy" id="104421"/>
    <lineage>
        <taxon>Eukaryota</taxon>
        <taxon>Metazoa</taxon>
        <taxon>Ecdysozoa</taxon>
        <taxon>Arthropoda</taxon>
        <taxon>Hexapoda</taxon>
        <taxon>Insecta</taxon>
        <taxon>Pterygota</taxon>
        <taxon>Neoptera</taxon>
        <taxon>Endopterygota</taxon>
        <taxon>Hymenoptera</taxon>
        <taxon>Apocrita</taxon>
        <taxon>Aculeata</taxon>
        <taxon>Formicoidea</taxon>
        <taxon>Formicidae</taxon>
        <taxon>Formicinae</taxon>
        <taxon>Camponotus</taxon>
    </lineage>
</organism>
<feature type="coiled-coil region" evidence="1">
    <location>
        <begin position="252"/>
        <end position="336"/>
    </location>
</feature>
<keyword evidence="1" id="KW-0175">Coiled coil</keyword>
<accession>E2AMH9</accession>
<evidence type="ECO:0000313" key="3">
    <source>
        <dbReference type="Proteomes" id="UP000000311"/>
    </source>
</evidence>
<feature type="coiled-coil region" evidence="1">
    <location>
        <begin position="121"/>
        <end position="169"/>
    </location>
</feature>
<sequence length="342" mass="39907">MASSSKEHTVKPTNTNKLTTTEINLLISMKGVRKRRRLESLTTNSEIPKKTQRRDESCNCNFAILKEKNIEGIEDRKISSLPCLRKKCNQTVSVNSQDTKTSRSCEIDVKRSDVPRLRKTIQWLEEGARNLREDLANVRTELHEQRKAAKIAKREFEAALREARIAEAAKYQFIVTELKTRIAHFAPPFSSLLPLPFKSDSVKDENHVRELSILRKNLSEAGSTIQRFEWQFMKSRTNTSRKANDTSSYNDVRRLEVKIRNLHAENEKLEEKLRIALNAEKIRIVETRVQRENHETELSALRKLHRNETIKMMGELRSKNREIEKLSKLLKREKLTPMEYNT</sequence>
<dbReference type="InParanoid" id="E2AMH9"/>
<gene>
    <name evidence="2" type="ORF">EAG_04986</name>
</gene>
<dbReference type="STRING" id="104421.E2AMH9"/>
<evidence type="ECO:0000256" key="1">
    <source>
        <dbReference type="SAM" id="Coils"/>
    </source>
</evidence>
<keyword evidence="3" id="KW-1185">Reference proteome</keyword>
<dbReference type="AlphaFoldDB" id="E2AMH9"/>
<dbReference type="EMBL" id="GL440813">
    <property type="protein sequence ID" value="EFN65403.1"/>
    <property type="molecule type" value="Genomic_DNA"/>
</dbReference>
<dbReference type="OrthoDB" id="6424487at2759"/>
<name>E2AMH9_CAMFO</name>